<evidence type="ECO:0000313" key="4">
    <source>
        <dbReference type="Proteomes" id="UP000237073"/>
    </source>
</evidence>
<dbReference type="EMBL" id="PQGE01000006">
    <property type="protein sequence ID" value="POP45646.1"/>
    <property type="molecule type" value="Genomic_DNA"/>
</dbReference>
<dbReference type="Gene3D" id="1.20.1270.370">
    <property type="match status" value="1"/>
</dbReference>
<dbReference type="RefSeq" id="WP_103675735.1">
    <property type="nucleotide sequence ID" value="NZ_PQGD01000008.1"/>
</dbReference>
<dbReference type="Pfam" id="PF06050">
    <property type="entry name" value="HGD-D"/>
    <property type="match status" value="1"/>
</dbReference>
<dbReference type="Proteomes" id="UP000247005">
    <property type="component" value="Unassembled WGS sequence"/>
</dbReference>
<dbReference type="FunFam" id="3.40.50.11900:FF:000001">
    <property type="entry name" value="Putative 2-hydroxyglutaryl-CoA dehydratase, D-component"/>
    <property type="match status" value="1"/>
</dbReference>
<dbReference type="EMBL" id="PQGD01000008">
    <property type="protein sequence ID" value="POP48807.1"/>
    <property type="molecule type" value="Genomic_DNA"/>
</dbReference>
<dbReference type="Proteomes" id="UP000237073">
    <property type="component" value="Unassembled WGS sequence"/>
</dbReference>
<evidence type="ECO:0000313" key="3">
    <source>
        <dbReference type="EMBL" id="POP48807.1"/>
    </source>
</evidence>
<protein>
    <recommendedName>
        <fullName evidence="6">2-hydroxyacyl-CoA dehydratase</fullName>
    </recommendedName>
</protein>
<comment type="similarity">
    <text evidence="1">Belongs to the FldB/FldC dehydratase alpha/beta subunit family.</text>
</comment>
<keyword evidence="4" id="KW-1185">Reference proteome</keyword>
<dbReference type="InterPro" id="IPR047678">
    <property type="entry name" value="YjiM-like"/>
</dbReference>
<dbReference type="AlphaFoldDB" id="A0A2P5GQI1"/>
<dbReference type="PANTHER" id="PTHR30548">
    <property type="entry name" value="2-HYDROXYGLUTARYL-COA DEHYDRATASE, D-COMPONENT-RELATED"/>
    <property type="match status" value="1"/>
</dbReference>
<dbReference type="Gene3D" id="3.40.50.11890">
    <property type="match status" value="1"/>
</dbReference>
<evidence type="ECO:0000313" key="2">
    <source>
        <dbReference type="EMBL" id="POP45646.1"/>
    </source>
</evidence>
<dbReference type="InterPro" id="IPR010327">
    <property type="entry name" value="FldB/FldC_alpha/beta"/>
</dbReference>
<gene>
    <name evidence="3" type="ORF">CHU32_11885</name>
    <name evidence="2" type="ORF">CHU33_08955</name>
</gene>
<dbReference type="PANTHER" id="PTHR30548:SF6">
    <property type="entry name" value="DEHYDRATASE SUBUNIT YJIM-RELATED"/>
    <property type="match status" value="1"/>
</dbReference>
<evidence type="ECO:0000256" key="1">
    <source>
        <dbReference type="ARBA" id="ARBA00005806"/>
    </source>
</evidence>
<dbReference type="NCBIfam" id="NF040772">
    <property type="entry name" value="double_cubane"/>
    <property type="match status" value="1"/>
</dbReference>
<organism evidence="3 5">
    <name type="scientific">Superficieibacter electus</name>
    <dbReference type="NCBI Taxonomy" id="2022662"/>
    <lineage>
        <taxon>Bacteria</taxon>
        <taxon>Pseudomonadati</taxon>
        <taxon>Pseudomonadota</taxon>
        <taxon>Gammaproteobacteria</taxon>
        <taxon>Enterobacterales</taxon>
        <taxon>Enterobacteriaceae</taxon>
        <taxon>Superficieibacter</taxon>
    </lineage>
</organism>
<comment type="caution">
    <text evidence="3">The sequence shown here is derived from an EMBL/GenBank/DDBJ whole genome shotgun (WGS) entry which is preliminary data.</text>
</comment>
<accession>A0A2P5GQI1</accession>
<evidence type="ECO:0000313" key="5">
    <source>
        <dbReference type="Proteomes" id="UP000247005"/>
    </source>
</evidence>
<sequence length="383" mass="42451">MSLITALPTLFDQFSDARQKGFLTVMDLKEHGVPLVGTYCTFMPQEIPMAAGAVVVSLCSTSDETIEEAEKDLPRNLCPLIKSSYGFGKTDKCPYFYFSDLVVGETTCDGKKKMYEYMAEFKPVHVMQLPNSANDAASRALWKAEILRLQQVVETRFGTPISEDALQRAIVLKNRERRALANFYRLGQLNPPALSGSDILKVVYGATFRFDKDALIAELDGLAGRTRQEWQEGKRLEARPRILITGCPIGGAAEKVVRAIEENGGWVVGYENCTGAKATERCVAETGDPYEALTDKYLAIGCSCISPNDQRLALLSQMVEEYQADGVVDVILQACHTYAVESMAIKRHVRQQHNIPYIAIETDYSTSDIGQLSTRVAAFIEML</sequence>
<evidence type="ECO:0008006" key="6">
    <source>
        <dbReference type="Google" id="ProtNLM"/>
    </source>
</evidence>
<dbReference type="Gene3D" id="3.40.50.11900">
    <property type="match status" value="1"/>
</dbReference>
<name>A0A2P5GQI1_9ENTR</name>
<reference evidence="4 5" key="1">
    <citation type="submission" date="2018-01" db="EMBL/GenBank/DDBJ databases">
        <title>Superficieibacter electus gen. nov., sp. nov., an extended-spectrum beta-lactamase possessing member of the Enterobacteriaceae family, isolated from intensive care unit surfaces.</title>
        <authorList>
            <person name="Potter R.F."/>
            <person name="D'Souza A.W."/>
        </authorList>
    </citation>
    <scope>NUCLEOTIDE SEQUENCE [LARGE SCALE GENOMIC DNA]</scope>
    <source>
        <strain evidence="3 5">BP-1</strain>
        <strain evidence="2 4">BP-2</strain>
    </source>
</reference>
<proteinExistence type="inferred from homology"/>
<dbReference type="FunFam" id="3.40.50.11890:FF:000001">
    <property type="entry name" value="Putative 2-hydroxyglutaryl-CoA dehydratase, D-component"/>
    <property type="match status" value="1"/>
</dbReference>
<dbReference type="OrthoDB" id="9810278at2"/>